<evidence type="ECO:0000259" key="1">
    <source>
        <dbReference type="Pfam" id="PF10881"/>
    </source>
</evidence>
<dbReference type="Pfam" id="PF10881">
    <property type="entry name" value="DUF2726"/>
    <property type="match status" value="1"/>
</dbReference>
<reference evidence="3" key="1">
    <citation type="submission" date="2016-10" db="EMBL/GenBank/DDBJ databases">
        <authorList>
            <person name="Varghese N."/>
            <person name="Submissions S."/>
        </authorList>
    </citation>
    <scope>NUCLEOTIDE SEQUENCE [LARGE SCALE GENOMIC DNA]</scope>
    <source>
        <strain evidence="3">ANC 5109</strain>
    </source>
</reference>
<dbReference type="AlphaFoldDB" id="A0A1H3G012"/>
<organism evidence="2 3">
    <name type="scientific">Acinetobacter kyonggiensis</name>
    <dbReference type="NCBI Taxonomy" id="595670"/>
    <lineage>
        <taxon>Bacteria</taxon>
        <taxon>Pseudomonadati</taxon>
        <taxon>Pseudomonadota</taxon>
        <taxon>Gammaproteobacteria</taxon>
        <taxon>Moraxellales</taxon>
        <taxon>Moraxellaceae</taxon>
        <taxon>Acinetobacter</taxon>
    </lineage>
</organism>
<dbReference type="RefSeq" id="WP_092687112.1">
    <property type="nucleotide sequence ID" value="NZ_FNPK01000001.1"/>
</dbReference>
<evidence type="ECO:0000313" key="2">
    <source>
        <dbReference type="EMBL" id="SDX95699.1"/>
    </source>
</evidence>
<dbReference type="EMBL" id="FNPK01000001">
    <property type="protein sequence ID" value="SDX95699.1"/>
    <property type="molecule type" value="Genomic_DNA"/>
</dbReference>
<dbReference type="InterPro" id="IPR024402">
    <property type="entry name" value="DUF2726"/>
</dbReference>
<protein>
    <recommendedName>
        <fullName evidence="1">DUF2726 domain-containing protein</fullName>
    </recommendedName>
</protein>
<feature type="domain" description="DUF2726" evidence="1">
    <location>
        <begin position="37"/>
        <end position="144"/>
    </location>
</feature>
<name>A0A1H3G012_9GAMM</name>
<accession>A0A1H3G012</accession>
<keyword evidence="3" id="KW-1185">Reference proteome</keyword>
<proteinExistence type="predicted"/>
<evidence type="ECO:0000313" key="3">
    <source>
        <dbReference type="Proteomes" id="UP000199035"/>
    </source>
</evidence>
<gene>
    <name evidence="2" type="ORF">SAMN05421643_101362</name>
</gene>
<sequence length="181" mass="21301">MMMYIFIGSLILLCVLFMAWRSLENSTRQQDSALKQRAIFNINQQITYTRLKEILPQSTILAHVSFDALLTTKYSRTRYKYRNMVADFVVLDENHQVTAIIALDDPMVLKRRQNAQYQDALLAMAGYHVIRYDDVPEYYQLRQDFLIEKFAYNQLGTALEGHTKKYNFYPVLGRKKIRILG</sequence>
<dbReference type="Proteomes" id="UP000199035">
    <property type="component" value="Unassembled WGS sequence"/>
</dbReference>